<accession>A0A2S3UMA4</accession>
<organism evidence="2 3">
    <name type="scientific">Roseibium marinum</name>
    <dbReference type="NCBI Taxonomy" id="281252"/>
    <lineage>
        <taxon>Bacteria</taxon>
        <taxon>Pseudomonadati</taxon>
        <taxon>Pseudomonadota</taxon>
        <taxon>Alphaproteobacteria</taxon>
        <taxon>Hyphomicrobiales</taxon>
        <taxon>Stappiaceae</taxon>
        <taxon>Roseibium</taxon>
    </lineage>
</organism>
<keyword evidence="3" id="KW-1185">Reference proteome</keyword>
<sequence length="145" mass="15763">MFLKKILPALALSMLAGACQTGADVPTDLGGNTILFYNQAHGVQVEYFSKSGRTSLWYPGNTGSLPGRWTTKMDGNLICFGYPKNSYNPVTKELGGGLKCRLTADFKRNVRQTCKGDVFNLASGKIPFVLTKSRSQISTLKKSCS</sequence>
<reference evidence="2 3" key="1">
    <citation type="submission" date="2018-01" db="EMBL/GenBank/DDBJ databases">
        <title>Genomic Encyclopedia of Archaeal and Bacterial Type Strains, Phase II (KMG-II): from individual species to whole genera.</title>
        <authorList>
            <person name="Goeker M."/>
        </authorList>
    </citation>
    <scope>NUCLEOTIDE SEQUENCE [LARGE SCALE GENOMIC DNA]</scope>
    <source>
        <strain evidence="2 3">DSM 17023</strain>
    </source>
</reference>
<feature type="signal peptide" evidence="1">
    <location>
        <begin position="1"/>
        <end position="23"/>
    </location>
</feature>
<evidence type="ECO:0000313" key="3">
    <source>
        <dbReference type="Proteomes" id="UP000236959"/>
    </source>
</evidence>
<proteinExistence type="predicted"/>
<feature type="chain" id="PRO_5015658093" evidence="1">
    <location>
        <begin position="24"/>
        <end position="145"/>
    </location>
</feature>
<dbReference type="Proteomes" id="UP000236959">
    <property type="component" value="Unassembled WGS sequence"/>
</dbReference>
<dbReference type="OrthoDB" id="7951041at2"/>
<evidence type="ECO:0000256" key="1">
    <source>
        <dbReference type="SAM" id="SignalP"/>
    </source>
</evidence>
<protein>
    <submittedName>
        <fullName evidence="2">Uncharacterized protein</fullName>
    </submittedName>
</protein>
<dbReference type="RefSeq" id="WP_103224673.1">
    <property type="nucleotide sequence ID" value="NZ_PPCN01000012.1"/>
</dbReference>
<keyword evidence="1" id="KW-0732">Signal</keyword>
<dbReference type="AlphaFoldDB" id="A0A2S3UMA4"/>
<dbReference type="PROSITE" id="PS51257">
    <property type="entry name" value="PROKAR_LIPOPROTEIN"/>
    <property type="match status" value="1"/>
</dbReference>
<comment type="caution">
    <text evidence="2">The sequence shown here is derived from an EMBL/GenBank/DDBJ whole genome shotgun (WGS) entry which is preliminary data.</text>
</comment>
<evidence type="ECO:0000313" key="2">
    <source>
        <dbReference type="EMBL" id="POF28619.1"/>
    </source>
</evidence>
<name>A0A2S3UMA4_9HYPH</name>
<gene>
    <name evidence="2" type="ORF">CLV41_11232</name>
</gene>
<dbReference type="EMBL" id="PPCN01000012">
    <property type="protein sequence ID" value="POF28619.1"/>
    <property type="molecule type" value="Genomic_DNA"/>
</dbReference>